<name>A0A183FEQ6_HELPZ</name>
<sequence>MAQKGERTLDRYDDAENGVLKSTTNLGRVNSLRKMHGISSLDDRIPSQHYDVIDGSFGSALPLVALIQEVLYAQLFLPSPNERGMFVEFARYALTPPPPLPTRARMSDTPYRMHPSVYVGPLSESDTSAGSGLWPPCFSPLQMGPSSTSTPPTRHAYVHLCA</sequence>
<evidence type="ECO:0000313" key="3">
    <source>
        <dbReference type="WBParaSite" id="HPBE_0000489201-mRNA-1"/>
    </source>
</evidence>
<evidence type="ECO:0000313" key="1">
    <source>
        <dbReference type="EMBL" id="VDO62692.1"/>
    </source>
</evidence>
<evidence type="ECO:0000313" key="2">
    <source>
        <dbReference type="Proteomes" id="UP000050761"/>
    </source>
</evidence>
<accession>A0A3P8ASQ8</accession>
<organism evidence="2 3">
    <name type="scientific">Heligmosomoides polygyrus</name>
    <name type="common">Parasitic roundworm</name>
    <dbReference type="NCBI Taxonomy" id="6339"/>
    <lineage>
        <taxon>Eukaryota</taxon>
        <taxon>Metazoa</taxon>
        <taxon>Ecdysozoa</taxon>
        <taxon>Nematoda</taxon>
        <taxon>Chromadorea</taxon>
        <taxon>Rhabditida</taxon>
        <taxon>Rhabditina</taxon>
        <taxon>Rhabditomorpha</taxon>
        <taxon>Strongyloidea</taxon>
        <taxon>Heligmosomidae</taxon>
        <taxon>Heligmosomoides</taxon>
    </lineage>
</organism>
<dbReference type="Proteomes" id="UP000050761">
    <property type="component" value="Unassembled WGS sequence"/>
</dbReference>
<proteinExistence type="predicted"/>
<dbReference type="OrthoDB" id="5790186at2759"/>
<reference evidence="1 2" key="1">
    <citation type="submission" date="2018-11" db="EMBL/GenBank/DDBJ databases">
        <authorList>
            <consortium name="Pathogen Informatics"/>
        </authorList>
    </citation>
    <scope>NUCLEOTIDE SEQUENCE [LARGE SCALE GENOMIC DNA]</scope>
</reference>
<reference evidence="3" key="2">
    <citation type="submission" date="2019-09" db="UniProtKB">
        <authorList>
            <consortium name="WormBaseParasite"/>
        </authorList>
    </citation>
    <scope>IDENTIFICATION</scope>
</reference>
<protein>
    <submittedName>
        <fullName evidence="1 3">Uncharacterized protein</fullName>
    </submittedName>
</protein>
<keyword evidence="2" id="KW-1185">Reference proteome</keyword>
<dbReference type="WBParaSite" id="HPBE_0000489201-mRNA-1">
    <property type="protein sequence ID" value="HPBE_0000489201-mRNA-1"/>
    <property type="gene ID" value="HPBE_0000489201"/>
</dbReference>
<dbReference type="AlphaFoldDB" id="A0A183FEQ6"/>
<gene>
    <name evidence="1" type="ORF">HPBE_LOCUS4893</name>
</gene>
<accession>A0A183FEQ6</accession>
<dbReference type="EMBL" id="UZAH01025377">
    <property type="protein sequence ID" value="VDO62692.1"/>
    <property type="molecule type" value="Genomic_DNA"/>
</dbReference>